<dbReference type="EMBL" id="GBRH01216235">
    <property type="protein sequence ID" value="JAD81660.1"/>
    <property type="molecule type" value="Transcribed_RNA"/>
</dbReference>
<protein>
    <submittedName>
        <fullName evidence="2">Uncharacterized protein</fullName>
    </submittedName>
</protein>
<name>A0A0A9D7P1_ARUDO</name>
<accession>A0A0A9D7P1</accession>
<organism evidence="2">
    <name type="scientific">Arundo donax</name>
    <name type="common">Giant reed</name>
    <name type="synonym">Donax arundinaceus</name>
    <dbReference type="NCBI Taxonomy" id="35708"/>
    <lineage>
        <taxon>Eukaryota</taxon>
        <taxon>Viridiplantae</taxon>
        <taxon>Streptophyta</taxon>
        <taxon>Embryophyta</taxon>
        <taxon>Tracheophyta</taxon>
        <taxon>Spermatophyta</taxon>
        <taxon>Magnoliopsida</taxon>
        <taxon>Liliopsida</taxon>
        <taxon>Poales</taxon>
        <taxon>Poaceae</taxon>
        <taxon>PACMAD clade</taxon>
        <taxon>Arundinoideae</taxon>
        <taxon>Arundineae</taxon>
        <taxon>Arundo</taxon>
    </lineage>
</organism>
<proteinExistence type="predicted"/>
<evidence type="ECO:0000256" key="1">
    <source>
        <dbReference type="SAM" id="MobiDB-lite"/>
    </source>
</evidence>
<evidence type="ECO:0000313" key="2">
    <source>
        <dbReference type="EMBL" id="JAD81660.1"/>
    </source>
</evidence>
<reference evidence="2" key="2">
    <citation type="journal article" date="2015" name="Data Brief">
        <title>Shoot transcriptome of the giant reed, Arundo donax.</title>
        <authorList>
            <person name="Barrero R.A."/>
            <person name="Guerrero F.D."/>
            <person name="Moolhuijzen P."/>
            <person name="Goolsby J.A."/>
            <person name="Tidwell J."/>
            <person name="Bellgard S.E."/>
            <person name="Bellgard M.I."/>
        </authorList>
    </citation>
    <scope>NUCLEOTIDE SEQUENCE</scope>
    <source>
        <tissue evidence="2">Shoot tissue taken approximately 20 cm above the soil surface</tissue>
    </source>
</reference>
<feature type="region of interest" description="Disordered" evidence="1">
    <location>
        <begin position="1"/>
        <end position="37"/>
    </location>
</feature>
<sequence>MTDKGFLCGRIASRRRSPRRRRRRRPAGGGPAPTPSR</sequence>
<feature type="compositionally biased region" description="Basic residues" evidence="1">
    <location>
        <begin position="12"/>
        <end position="26"/>
    </location>
</feature>
<dbReference type="AlphaFoldDB" id="A0A0A9D7P1"/>
<reference evidence="2" key="1">
    <citation type="submission" date="2014-09" db="EMBL/GenBank/DDBJ databases">
        <authorList>
            <person name="Magalhaes I.L.F."/>
            <person name="Oliveira U."/>
            <person name="Santos F.R."/>
            <person name="Vidigal T.H.D.A."/>
            <person name="Brescovit A.D."/>
            <person name="Santos A.J."/>
        </authorList>
    </citation>
    <scope>NUCLEOTIDE SEQUENCE</scope>
    <source>
        <tissue evidence="2">Shoot tissue taken approximately 20 cm above the soil surface</tissue>
    </source>
</reference>